<evidence type="ECO:0000313" key="3">
    <source>
        <dbReference type="Proteomes" id="UP001066276"/>
    </source>
</evidence>
<evidence type="ECO:0000256" key="1">
    <source>
        <dbReference type="SAM" id="MobiDB-lite"/>
    </source>
</evidence>
<gene>
    <name evidence="2" type="ORF">NDU88_003438</name>
</gene>
<keyword evidence="3" id="KW-1185">Reference proteome</keyword>
<name>A0AAV7PEN0_PLEWA</name>
<dbReference type="AlphaFoldDB" id="A0AAV7PEN0"/>
<comment type="caution">
    <text evidence="2">The sequence shown here is derived from an EMBL/GenBank/DDBJ whole genome shotgun (WGS) entry which is preliminary data.</text>
</comment>
<accession>A0AAV7PEN0</accession>
<proteinExistence type="predicted"/>
<organism evidence="2 3">
    <name type="scientific">Pleurodeles waltl</name>
    <name type="common">Iberian ribbed newt</name>
    <dbReference type="NCBI Taxonomy" id="8319"/>
    <lineage>
        <taxon>Eukaryota</taxon>
        <taxon>Metazoa</taxon>
        <taxon>Chordata</taxon>
        <taxon>Craniata</taxon>
        <taxon>Vertebrata</taxon>
        <taxon>Euteleostomi</taxon>
        <taxon>Amphibia</taxon>
        <taxon>Batrachia</taxon>
        <taxon>Caudata</taxon>
        <taxon>Salamandroidea</taxon>
        <taxon>Salamandridae</taxon>
        <taxon>Pleurodelinae</taxon>
        <taxon>Pleurodeles</taxon>
    </lineage>
</organism>
<reference evidence="2" key="1">
    <citation type="journal article" date="2022" name="bioRxiv">
        <title>Sequencing and chromosome-scale assembly of the giantPleurodeles waltlgenome.</title>
        <authorList>
            <person name="Brown T."/>
            <person name="Elewa A."/>
            <person name="Iarovenko S."/>
            <person name="Subramanian E."/>
            <person name="Araus A.J."/>
            <person name="Petzold A."/>
            <person name="Susuki M."/>
            <person name="Suzuki K.-i.T."/>
            <person name="Hayashi T."/>
            <person name="Toyoda A."/>
            <person name="Oliveira C."/>
            <person name="Osipova E."/>
            <person name="Leigh N.D."/>
            <person name="Simon A."/>
            <person name="Yun M.H."/>
        </authorList>
    </citation>
    <scope>NUCLEOTIDE SEQUENCE</scope>
    <source>
        <strain evidence="2">20211129_DDA</strain>
        <tissue evidence="2">Liver</tissue>
    </source>
</reference>
<feature type="region of interest" description="Disordered" evidence="1">
    <location>
        <begin position="54"/>
        <end position="118"/>
    </location>
</feature>
<dbReference type="Proteomes" id="UP001066276">
    <property type="component" value="Chromosome 7"/>
</dbReference>
<dbReference type="EMBL" id="JANPWB010000011">
    <property type="protein sequence ID" value="KAJ1124998.1"/>
    <property type="molecule type" value="Genomic_DNA"/>
</dbReference>
<protein>
    <submittedName>
        <fullName evidence="2">Uncharacterized protein</fullName>
    </submittedName>
</protein>
<sequence length="289" mass="30835">MWTPQSTAHLRVMPLRNPCRPGAALLTCGRAVGRASTPLRPGLLSLRSALFIHGPGPRLKPPRRVSQPASGLNVYADPSSPSPTPGWSRGGGREGLSARRRRSQSATGRISRGPSPAMRCSALCSSGAACRSRPLRVLRPVSKHTQAAAAPRNPAPSARLHLPSAISEAGSLGIPVCDVRAEKFRHHNCPFPGRQQSLRRQSVAPMGLDEHRAYLGPLRSAVRTQRGKVSGRCGHSACAPRLEGGHRQEGEHVVEEAITLGRGAACCNMPLLPTPSYPFIVAINPFKES</sequence>
<evidence type="ECO:0000313" key="2">
    <source>
        <dbReference type="EMBL" id="KAJ1124998.1"/>
    </source>
</evidence>